<organism evidence="7 8">
    <name type="scientific">Pseudoteredinibacter isoporae</name>
    <dbReference type="NCBI Taxonomy" id="570281"/>
    <lineage>
        <taxon>Bacteria</taxon>
        <taxon>Pseudomonadati</taxon>
        <taxon>Pseudomonadota</taxon>
        <taxon>Gammaproteobacteria</taxon>
        <taxon>Cellvibrionales</taxon>
        <taxon>Cellvibrionaceae</taxon>
        <taxon>Pseudoteredinibacter</taxon>
    </lineage>
</organism>
<evidence type="ECO:0000313" key="7">
    <source>
        <dbReference type="EMBL" id="MBB6519944.1"/>
    </source>
</evidence>
<dbReference type="Proteomes" id="UP000528457">
    <property type="component" value="Unassembled WGS sequence"/>
</dbReference>
<dbReference type="InterPro" id="IPR006694">
    <property type="entry name" value="Fatty_acid_hydroxylase"/>
</dbReference>
<dbReference type="GO" id="GO:0016491">
    <property type="term" value="F:oxidoreductase activity"/>
    <property type="evidence" value="ECO:0007669"/>
    <property type="project" value="InterPro"/>
</dbReference>
<keyword evidence="8" id="KW-1185">Reference proteome</keyword>
<proteinExistence type="predicted"/>
<reference evidence="7 8" key="1">
    <citation type="submission" date="2020-08" db="EMBL/GenBank/DDBJ databases">
        <title>Genomic Encyclopedia of Type Strains, Phase IV (KMG-IV): sequencing the most valuable type-strain genomes for metagenomic binning, comparative biology and taxonomic classification.</title>
        <authorList>
            <person name="Goeker M."/>
        </authorList>
    </citation>
    <scope>NUCLEOTIDE SEQUENCE [LARGE SCALE GENOMIC DNA]</scope>
    <source>
        <strain evidence="7 8">DSM 22368</strain>
    </source>
</reference>
<evidence type="ECO:0000259" key="6">
    <source>
        <dbReference type="Pfam" id="PF04116"/>
    </source>
</evidence>
<evidence type="ECO:0000256" key="5">
    <source>
        <dbReference type="SAM" id="Phobius"/>
    </source>
</evidence>
<feature type="transmembrane region" description="Helical" evidence="5">
    <location>
        <begin position="48"/>
        <end position="66"/>
    </location>
</feature>
<feature type="domain" description="Fatty acid hydroxylase" evidence="6">
    <location>
        <begin position="101"/>
        <end position="235"/>
    </location>
</feature>
<protein>
    <submittedName>
        <fullName evidence="7">Sterol desaturase/sphingolipid hydroxylase (Fatty acid hydroxylase superfamily)</fullName>
    </submittedName>
</protein>
<keyword evidence="2 5" id="KW-0812">Transmembrane</keyword>
<keyword evidence="4 5" id="KW-0472">Membrane</keyword>
<feature type="transmembrane region" description="Helical" evidence="5">
    <location>
        <begin position="6"/>
        <end position="27"/>
    </location>
</feature>
<name>A0A7X0JQI9_9GAMM</name>
<evidence type="ECO:0000256" key="3">
    <source>
        <dbReference type="ARBA" id="ARBA00022989"/>
    </source>
</evidence>
<dbReference type="InParanoid" id="A0A7X0JQI9"/>
<sequence>MSDYLFHNQQLALIAGTMISMMLFLLWDDFNKRSGASQNIQTRWPGNLFLAALNTLLVVFALEPALKPVSQFIAELLHNKLGWIAPLTHTEYHWIVYFIPAILVYELVDYVIHRFAHRLPWLWRLHATHHTDTRVDATTAHRHHPLEIVVNSFLGAPFLVAIGVPIMVAIWHPLIRMVLIAFNHSNSLLPDWLDKPLSYVLATPNFHRIHHFSERQYTNSNYGTIFSFYDHLFGTAKYLPKAELETKEIGLEYLRNDRENNPLGLLISPASTVFSASDRVRNPNNN</sequence>
<feature type="transmembrane region" description="Helical" evidence="5">
    <location>
        <begin position="148"/>
        <end position="171"/>
    </location>
</feature>
<dbReference type="AlphaFoldDB" id="A0A7X0JQI9"/>
<dbReference type="Pfam" id="PF04116">
    <property type="entry name" value="FA_hydroxylase"/>
    <property type="match status" value="1"/>
</dbReference>
<dbReference type="PANTHER" id="PTHR11863">
    <property type="entry name" value="STEROL DESATURASE"/>
    <property type="match status" value="1"/>
</dbReference>
<dbReference type="GO" id="GO:0005506">
    <property type="term" value="F:iron ion binding"/>
    <property type="evidence" value="ECO:0007669"/>
    <property type="project" value="InterPro"/>
</dbReference>
<feature type="transmembrane region" description="Helical" evidence="5">
    <location>
        <begin position="92"/>
        <end position="112"/>
    </location>
</feature>
<dbReference type="GO" id="GO:0008610">
    <property type="term" value="P:lipid biosynthetic process"/>
    <property type="evidence" value="ECO:0007669"/>
    <property type="project" value="InterPro"/>
</dbReference>
<comment type="caution">
    <text evidence="7">The sequence shown here is derived from an EMBL/GenBank/DDBJ whole genome shotgun (WGS) entry which is preliminary data.</text>
</comment>
<evidence type="ECO:0000256" key="4">
    <source>
        <dbReference type="ARBA" id="ARBA00023136"/>
    </source>
</evidence>
<keyword evidence="3 5" id="KW-1133">Transmembrane helix</keyword>
<dbReference type="EMBL" id="JACHHT010000001">
    <property type="protein sequence ID" value="MBB6519944.1"/>
    <property type="molecule type" value="Genomic_DNA"/>
</dbReference>
<dbReference type="RefSeq" id="WP_166852722.1">
    <property type="nucleotide sequence ID" value="NZ_JAAONY010000001.1"/>
</dbReference>
<accession>A0A7X0JQI9</accession>
<comment type="subcellular location">
    <subcellularLocation>
        <location evidence="1">Membrane</location>
    </subcellularLocation>
</comment>
<evidence type="ECO:0000256" key="2">
    <source>
        <dbReference type="ARBA" id="ARBA00022692"/>
    </source>
</evidence>
<dbReference type="InterPro" id="IPR050307">
    <property type="entry name" value="Sterol_Desaturase_Related"/>
</dbReference>
<gene>
    <name evidence="7" type="ORF">HNR48_000222</name>
</gene>
<evidence type="ECO:0000313" key="8">
    <source>
        <dbReference type="Proteomes" id="UP000528457"/>
    </source>
</evidence>
<evidence type="ECO:0000256" key="1">
    <source>
        <dbReference type="ARBA" id="ARBA00004370"/>
    </source>
</evidence>
<dbReference type="GO" id="GO:0016020">
    <property type="term" value="C:membrane"/>
    <property type="evidence" value="ECO:0007669"/>
    <property type="project" value="UniProtKB-SubCell"/>
</dbReference>